<dbReference type="RefSeq" id="WP_088857430.1">
    <property type="nucleotide sequence ID" value="NZ_CP014862.1"/>
</dbReference>
<proteinExistence type="predicted"/>
<evidence type="ECO:0008006" key="4">
    <source>
        <dbReference type="Google" id="ProtNLM"/>
    </source>
</evidence>
<dbReference type="EMBL" id="CP014862">
    <property type="protein sequence ID" value="ASJ02164.1"/>
    <property type="molecule type" value="Genomic_DNA"/>
</dbReference>
<dbReference type="AlphaFoldDB" id="A0A2Z2MDV7"/>
<feature type="transmembrane region" description="Helical" evidence="1">
    <location>
        <begin position="129"/>
        <end position="149"/>
    </location>
</feature>
<evidence type="ECO:0000256" key="1">
    <source>
        <dbReference type="SAM" id="Phobius"/>
    </source>
</evidence>
<dbReference type="Pfam" id="PF07758">
    <property type="entry name" value="DUF1614"/>
    <property type="match status" value="1"/>
</dbReference>
<feature type="transmembrane region" description="Helical" evidence="1">
    <location>
        <begin position="99"/>
        <end position="117"/>
    </location>
</feature>
<sequence length="234" mass="25169">MPRYRYVIPPIALPFFLLLLLLFAFFFTIFSGIVTAAFQRLGIPPAVAYTLFLVSLLGSLINIPIAEEKSYVPVVRVKEVRFFGIQYPVPYFDWEEQKVVIAVNVGGALVPLSIVLYETMRLISLEEYGVLLQLAVSIALASAISYSVARPVPGVGIALPTLVPPLIAVSIALLIGGPYKPLIAYASGTMGVLIGADLMNWKRIKNLGAQMVSIGGAGTFDGIFLAGVIAVLLV</sequence>
<feature type="transmembrane region" description="Helical" evidence="1">
    <location>
        <begin position="12"/>
        <end position="34"/>
    </location>
</feature>
<feature type="transmembrane region" description="Helical" evidence="1">
    <location>
        <begin position="46"/>
        <end position="66"/>
    </location>
</feature>
<organism evidence="2 3">
    <name type="scientific">Thermococcus profundus</name>
    <dbReference type="NCBI Taxonomy" id="49899"/>
    <lineage>
        <taxon>Archaea</taxon>
        <taxon>Methanobacteriati</taxon>
        <taxon>Methanobacteriota</taxon>
        <taxon>Thermococci</taxon>
        <taxon>Thermococcales</taxon>
        <taxon>Thermococcaceae</taxon>
        <taxon>Thermococcus</taxon>
    </lineage>
</organism>
<name>A0A2Z2MDV7_THEPR</name>
<reference evidence="2 3" key="1">
    <citation type="submission" date="2016-03" db="EMBL/GenBank/DDBJ databases">
        <title>Complete genome sequence of Thermococcus profundus strain DT5432.</title>
        <authorList>
            <person name="Oger P.M."/>
        </authorList>
    </citation>
    <scope>NUCLEOTIDE SEQUENCE [LARGE SCALE GENOMIC DNA]</scope>
    <source>
        <strain evidence="2 3">DT 5432</strain>
    </source>
</reference>
<evidence type="ECO:0000313" key="2">
    <source>
        <dbReference type="EMBL" id="ASJ02164.1"/>
    </source>
</evidence>
<dbReference type="InterPro" id="IPR011672">
    <property type="entry name" value="DUF1614"/>
</dbReference>
<feature type="transmembrane region" description="Helical" evidence="1">
    <location>
        <begin position="182"/>
        <end position="201"/>
    </location>
</feature>
<dbReference type="Proteomes" id="UP000250179">
    <property type="component" value="Chromosome"/>
</dbReference>
<evidence type="ECO:0000313" key="3">
    <source>
        <dbReference type="Proteomes" id="UP000250179"/>
    </source>
</evidence>
<feature type="transmembrane region" description="Helical" evidence="1">
    <location>
        <begin position="155"/>
        <end position="175"/>
    </location>
</feature>
<dbReference type="KEGG" id="tprf:A3L09_02205"/>
<protein>
    <recommendedName>
        <fullName evidence="4">DUF1614 domain-containing protein</fullName>
    </recommendedName>
</protein>
<gene>
    <name evidence="2" type="ORF">A3L09_02205</name>
</gene>
<accession>A0A2Z2MDV7</accession>
<dbReference type="GeneID" id="33319186"/>
<keyword evidence="3" id="KW-1185">Reference proteome</keyword>
<feature type="transmembrane region" description="Helical" evidence="1">
    <location>
        <begin position="207"/>
        <end position="233"/>
    </location>
</feature>
<keyword evidence="1" id="KW-0812">Transmembrane</keyword>
<dbReference type="OrthoDB" id="46118at2157"/>
<keyword evidence="1" id="KW-1133">Transmembrane helix</keyword>
<keyword evidence="1" id="KW-0472">Membrane</keyword>